<dbReference type="Proteomes" id="UP001151287">
    <property type="component" value="Unassembled WGS sequence"/>
</dbReference>
<evidence type="ECO:0000256" key="5">
    <source>
        <dbReference type="RuleBase" id="RU004336"/>
    </source>
</evidence>
<dbReference type="GO" id="GO:0042973">
    <property type="term" value="F:glucan endo-1,3-beta-D-glucosidase activity"/>
    <property type="evidence" value="ECO:0007669"/>
    <property type="project" value="UniProtKB-ARBA"/>
</dbReference>
<evidence type="ECO:0000256" key="2">
    <source>
        <dbReference type="ARBA" id="ARBA00022801"/>
    </source>
</evidence>
<dbReference type="OrthoDB" id="941679at2759"/>
<dbReference type="PANTHER" id="PTHR32227">
    <property type="entry name" value="GLUCAN ENDO-1,3-BETA-GLUCOSIDASE BG1-RELATED-RELATED"/>
    <property type="match status" value="1"/>
</dbReference>
<evidence type="ECO:0000256" key="1">
    <source>
        <dbReference type="ARBA" id="ARBA00008773"/>
    </source>
</evidence>
<name>A0A9Q0CE20_9POAL</name>
<dbReference type="InterPro" id="IPR044965">
    <property type="entry name" value="Glyco_hydro_17_plant"/>
</dbReference>
<feature type="chain" id="PRO_5040501105" evidence="6">
    <location>
        <begin position="29"/>
        <end position="336"/>
    </location>
</feature>
<organism evidence="7 8">
    <name type="scientific">Rhynchospora breviuscula</name>
    <dbReference type="NCBI Taxonomy" id="2022672"/>
    <lineage>
        <taxon>Eukaryota</taxon>
        <taxon>Viridiplantae</taxon>
        <taxon>Streptophyta</taxon>
        <taxon>Embryophyta</taxon>
        <taxon>Tracheophyta</taxon>
        <taxon>Spermatophyta</taxon>
        <taxon>Magnoliopsida</taxon>
        <taxon>Liliopsida</taxon>
        <taxon>Poales</taxon>
        <taxon>Cyperaceae</taxon>
        <taxon>Cyperoideae</taxon>
        <taxon>Rhynchosporeae</taxon>
        <taxon>Rhynchospora</taxon>
    </lineage>
</organism>
<reference evidence="7" key="1">
    <citation type="journal article" date="2022" name="Cell">
        <title>Repeat-based holocentromeres influence genome architecture and karyotype evolution.</title>
        <authorList>
            <person name="Hofstatter P.G."/>
            <person name="Thangavel G."/>
            <person name="Lux T."/>
            <person name="Neumann P."/>
            <person name="Vondrak T."/>
            <person name="Novak P."/>
            <person name="Zhang M."/>
            <person name="Costa L."/>
            <person name="Castellani M."/>
            <person name="Scott A."/>
            <person name="Toegelov H."/>
            <person name="Fuchs J."/>
            <person name="Mata-Sucre Y."/>
            <person name="Dias Y."/>
            <person name="Vanzela A.L.L."/>
            <person name="Huettel B."/>
            <person name="Almeida C.C.S."/>
            <person name="Simkova H."/>
            <person name="Souza G."/>
            <person name="Pedrosa-Harand A."/>
            <person name="Macas J."/>
            <person name="Mayer K.F.X."/>
            <person name="Houben A."/>
            <person name="Marques A."/>
        </authorList>
    </citation>
    <scope>NUCLEOTIDE SEQUENCE</scope>
    <source>
        <strain evidence="7">RhyBre1mFocal</strain>
    </source>
</reference>
<dbReference type="AlphaFoldDB" id="A0A9Q0CE20"/>
<keyword evidence="2 5" id="KW-0378">Hydrolase</keyword>
<sequence>MAREIAMPKIVLSLLLGTLIAMPTSVESMGVCYGMLGDNLPEPSDVISLYQSNRIDAMRLYNPNSDTLNALKGTNISLMVGVPNEELATFASNASAAAFWVQNNILAYEGVSFKYIAVGNELMGENASNILPAMHNIHNAITSAGLQDQIKVSTSVRFDVLSETSPPSNAIFSSSHMGPVVQFLANTSGPLLVNIYPYFSYAYSNGAIPLDFALFTAPDAVVYDNEYQYKNLFDAMVDSVYYAMEKVGYSNVSIVVSESGWPSYGGVGTTMENAQIYNQNLINHSAYGTPKRPGNLETYIFAMFMENMKTGDEVERNFGLFYPDQSPVYTVNFNYT</sequence>
<keyword evidence="6" id="KW-0732">Signal</keyword>
<evidence type="ECO:0000313" key="8">
    <source>
        <dbReference type="Proteomes" id="UP001151287"/>
    </source>
</evidence>
<proteinExistence type="inferred from homology"/>
<dbReference type="SUPFAM" id="SSF51445">
    <property type="entry name" value="(Trans)glycosidases"/>
    <property type="match status" value="1"/>
</dbReference>
<gene>
    <name evidence="7" type="ORF">LUZ63_008879</name>
</gene>
<dbReference type="Gene3D" id="3.20.20.80">
    <property type="entry name" value="Glycosidases"/>
    <property type="match status" value="1"/>
</dbReference>
<dbReference type="FunFam" id="3.20.20.80:FF:000010">
    <property type="entry name" value="glucan endo-1,3-beta-glucosidase, basic"/>
    <property type="match status" value="1"/>
</dbReference>
<evidence type="ECO:0000256" key="4">
    <source>
        <dbReference type="RuleBase" id="RU004335"/>
    </source>
</evidence>
<dbReference type="Pfam" id="PF00332">
    <property type="entry name" value="Glyco_hydro_17"/>
    <property type="match status" value="1"/>
</dbReference>
<dbReference type="PROSITE" id="PS00587">
    <property type="entry name" value="GLYCOSYL_HYDROL_F17"/>
    <property type="match status" value="1"/>
</dbReference>
<accession>A0A9Q0CE20</accession>
<evidence type="ECO:0000256" key="3">
    <source>
        <dbReference type="ARBA" id="ARBA00023295"/>
    </source>
</evidence>
<dbReference type="InterPro" id="IPR000490">
    <property type="entry name" value="Glyco_hydro_17"/>
</dbReference>
<dbReference type="EMBL" id="JAMQYH010000003">
    <property type="protein sequence ID" value="KAJ1692181.1"/>
    <property type="molecule type" value="Genomic_DNA"/>
</dbReference>
<keyword evidence="8" id="KW-1185">Reference proteome</keyword>
<keyword evidence="3 5" id="KW-0326">Glycosidase</keyword>
<comment type="similarity">
    <text evidence="1 4">Belongs to the glycosyl hydrolase 17 family.</text>
</comment>
<feature type="signal peptide" evidence="6">
    <location>
        <begin position="1"/>
        <end position="28"/>
    </location>
</feature>
<comment type="caution">
    <text evidence="7">The sequence shown here is derived from an EMBL/GenBank/DDBJ whole genome shotgun (WGS) entry which is preliminary data.</text>
</comment>
<evidence type="ECO:0000313" key="7">
    <source>
        <dbReference type="EMBL" id="KAJ1692181.1"/>
    </source>
</evidence>
<dbReference type="GO" id="GO:0005975">
    <property type="term" value="P:carbohydrate metabolic process"/>
    <property type="evidence" value="ECO:0007669"/>
    <property type="project" value="InterPro"/>
</dbReference>
<dbReference type="InterPro" id="IPR017853">
    <property type="entry name" value="GH"/>
</dbReference>
<protein>
    <submittedName>
        <fullName evidence="7">Uncharacterized protein</fullName>
    </submittedName>
</protein>
<evidence type="ECO:0000256" key="6">
    <source>
        <dbReference type="SAM" id="SignalP"/>
    </source>
</evidence>